<dbReference type="Proteomes" id="UP001291623">
    <property type="component" value="Unassembled WGS sequence"/>
</dbReference>
<name>A0AAE1RPC2_9SOLA</name>
<evidence type="ECO:0000313" key="1">
    <source>
        <dbReference type="EMBL" id="KAK4356129.1"/>
    </source>
</evidence>
<protein>
    <submittedName>
        <fullName evidence="1">Uncharacterized protein</fullName>
    </submittedName>
</protein>
<proteinExistence type="predicted"/>
<reference evidence="1" key="1">
    <citation type="submission" date="2023-12" db="EMBL/GenBank/DDBJ databases">
        <title>Genome assembly of Anisodus tanguticus.</title>
        <authorList>
            <person name="Wang Y.-J."/>
        </authorList>
    </citation>
    <scope>NUCLEOTIDE SEQUENCE</scope>
    <source>
        <strain evidence="1">KB-2021</strain>
        <tissue evidence="1">Leaf</tissue>
    </source>
</reference>
<sequence length="101" mass="11401">MEPFRKLVLRSNHIKLWQLPNSAGIFPEIELLPSFRMARLDKSPKEAGISPVNRLFDVEIQFNFVQLLRLAGIGPVKSLKSRIKFSKACKYISSCGISPVS</sequence>
<accession>A0AAE1RPC2</accession>
<organism evidence="1 2">
    <name type="scientific">Anisodus tanguticus</name>
    <dbReference type="NCBI Taxonomy" id="243964"/>
    <lineage>
        <taxon>Eukaryota</taxon>
        <taxon>Viridiplantae</taxon>
        <taxon>Streptophyta</taxon>
        <taxon>Embryophyta</taxon>
        <taxon>Tracheophyta</taxon>
        <taxon>Spermatophyta</taxon>
        <taxon>Magnoliopsida</taxon>
        <taxon>eudicotyledons</taxon>
        <taxon>Gunneridae</taxon>
        <taxon>Pentapetalae</taxon>
        <taxon>asterids</taxon>
        <taxon>lamiids</taxon>
        <taxon>Solanales</taxon>
        <taxon>Solanaceae</taxon>
        <taxon>Solanoideae</taxon>
        <taxon>Hyoscyameae</taxon>
        <taxon>Anisodus</taxon>
    </lineage>
</organism>
<keyword evidence="2" id="KW-1185">Reference proteome</keyword>
<evidence type="ECO:0000313" key="2">
    <source>
        <dbReference type="Proteomes" id="UP001291623"/>
    </source>
</evidence>
<dbReference type="EMBL" id="JAVYJV010000013">
    <property type="protein sequence ID" value="KAK4356129.1"/>
    <property type="molecule type" value="Genomic_DNA"/>
</dbReference>
<dbReference type="AlphaFoldDB" id="A0AAE1RPC2"/>
<comment type="caution">
    <text evidence="1">The sequence shown here is derived from an EMBL/GenBank/DDBJ whole genome shotgun (WGS) entry which is preliminary data.</text>
</comment>
<gene>
    <name evidence="1" type="ORF">RND71_025100</name>
</gene>